<dbReference type="RefSeq" id="WP_118047504.1">
    <property type="nucleotide sequence ID" value="NZ_JAQMLG010000061.1"/>
</dbReference>
<sequence length="311" mass="35583">MFLYDERPKEKSLFVTIPSKIQYNFAFLNNITELLEQVEKSSYEKILIDCGTDPINYNKMCTAYLLNTLLFLAQTKTVFAKNNLLQIFHETVSHSDGKQFEKIDITKDSLSQTQQCYCIRDDKAVSQTVHILGEFIGSHNLMFENAKEFLITTIGEIFSNAFNHSSENKVFFMYDIEWHNDDVYLIINVTDYGKTIVHNVQKYYQEKYGQTIEATESIRWAMGIGNTTRLGSGGYGLPTLVNYVSKANGELLIFSGNVIFALKGSKQNILYAKGTLSGTSISMKIPLFDTSRAFLYDEDRKEFMSMNLDQI</sequence>
<dbReference type="EMBL" id="QSSX01000082">
    <property type="protein sequence ID" value="RGM16559.1"/>
    <property type="molecule type" value="Genomic_DNA"/>
</dbReference>
<name>A0A3E4UVD7_MEDGN</name>
<keyword evidence="1" id="KW-0067">ATP-binding</keyword>
<comment type="caution">
    <text evidence="1">The sequence shown here is derived from an EMBL/GenBank/DDBJ whole genome shotgun (WGS) entry which is preliminary data.</text>
</comment>
<dbReference type="Proteomes" id="UP000283834">
    <property type="component" value="Unassembled WGS sequence"/>
</dbReference>
<dbReference type="EMBL" id="QRWQ01000031">
    <property type="protein sequence ID" value="RGT35320.1"/>
    <property type="molecule type" value="Genomic_DNA"/>
</dbReference>
<keyword evidence="1" id="KW-0547">Nucleotide-binding</keyword>
<organism evidence="1 3">
    <name type="scientific">Mediterraneibacter gnavus</name>
    <name type="common">Ruminococcus gnavus</name>
    <dbReference type="NCBI Taxonomy" id="33038"/>
    <lineage>
        <taxon>Bacteria</taxon>
        <taxon>Bacillati</taxon>
        <taxon>Bacillota</taxon>
        <taxon>Clostridia</taxon>
        <taxon>Lachnospirales</taxon>
        <taxon>Lachnospiraceae</taxon>
        <taxon>Mediterraneibacter</taxon>
    </lineage>
</organism>
<evidence type="ECO:0000313" key="1">
    <source>
        <dbReference type="EMBL" id="RGM16559.1"/>
    </source>
</evidence>
<accession>A0A3E4UVD7</accession>
<dbReference type="Proteomes" id="UP000260808">
    <property type="component" value="Unassembled WGS sequence"/>
</dbReference>
<dbReference type="SUPFAM" id="SSF55874">
    <property type="entry name" value="ATPase domain of HSP90 chaperone/DNA topoisomerase II/histidine kinase"/>
    <property type="match status" value="1"/>
</dbReference>
<dbReference type="InterPro" id="IPR036890">
    <property type="entry name" value="HATPase_C_sf"/>
</dbReference>
<evidence type="ECO:0000313" key="4">
    <source>
        <dbReference type="Proteomes" id="UP000283834"/>
    </source>
</evidence>
<gene>
    <name evidence="2" type="ORF">DWX36_16510</name>
    <name evidence="1" type="ORF">DXC31_17105</name>
</gene>
<dbReference type="AlphaFoldDB" id="A0A3E4UVD7"/>
<dbReference type="Gene3D" id="3.30.565.10">
    <property type="entry name" value="Histidine kinase-like ATPase, C-terminal domain"/>
    <property type="match status" value="1"/>
</dbReference>
<protein>
    <submittedName>
        <fullName evidence="1">ATP-binding protein</fullName>
    </submittedName>
</protein>
<dbReference type="GO" id="GO:0005524">
    <property type="term" value="F:ATP binding"/>
    <property type="evidence" value="ECO:0007669"/>
    <property type="project" value="UniProtKB-KW"/>
</dbReference>
<evidence type="ECO:0000313" key="3">
    <source>
        <dbReference type="Proteomes" id="UP000260808"/>
    </source>
</evidence>
<reference evidence="3 4" key="1">
    <citation type="submission" date="2018-08" db="EMBL/GenBank/DDBJ databases">
        <title>A genome reference for cultivated species of the human gut microbiota.</title>
        <authorList>
            <person name="Zou Y."/>
            <person name="Xue W."/>
            <person name="Luo G."/>
        </authorList>
    </citation>
    <scope>NUCLEOTIDE SEQUENCE [LARGE SCALE GENOMIC DNA]</scope>
    <source>
        <strain evidence="2 4">AF19-16AC</strain>
        <strain evidence="1 3">TF01-20-2</strain>
    </source>
</reference>
<evidence type="ECO:0000313" key="2">
    <source>
        <dbReference type="EMBL" id="RGT35320.1"/>
    </source>
</evidence>
<proteinExistence type="predicted"/>